<dbReference type="PROSITE" id="PS50871">
    <property type="entry name" value="C1Q"/>
    <property type="match status" value="1"/>
</dbReference>
<accession>A0A8B6BM86</accession>
<sequence>MRISECKQNRRSDVGNLSETRRFRTFVYLNLLNHFLCAVIDETMFFVSTRILFAVYFFGQVKAACTVNEDITTCRNENLLRILLNALQTKNQNNIKRPVFFASLTKDTTLTNITTILKFDDVRTNIGNGYDSTTGVFTAPKSGIYKFNCLIRAKGSNEVHFQLNKNDKLYTWGYVSKGHYNSQTISSVVKLTKMDRVYIKHRKTFSQTVSGDNSSTFSGNFLQE</sequence>
<dbReference type="PANTHER" id="PTHR22923:SF116">
    <property type="entry name" value="C1Q DOMAIN-CONTAINING PROTEIN"/>
    <property type="match status" value="1"/>
</dbReference>
<dbReference type="Gene3D" id="2.60.120.40">
    <property type="match status" value="1"/>
</dbReference>
<gene>
    <name evidence="6" type="ORF">MGAL_10B022696</name>
</gene>
<proteinExistence type="predicted"/>
<keyword evidence="2" id="KW-0964">Secreted</keyword>
<protein>
    <recommendedName>
        <fullName evidence="5">C1q domain-containing protein</fullName>
    </recommendedName>
</protein>
<dbReference type="InterPro" id="IPR008983">
    <property type="entry name" value="Tumour_necrosis_fac-like_dom"/>
</dbReference>
<name>A0A8B6BM86_MYTGA</name>
<comment type="caution">
    <text evidence="6">The sequence shown here is derived from an EMBL/GenBank/DDBJ whole genome shotgun (WGS) entry which is preliminary data.</text>
</comment>
<comment type="subcellular location">
    <subcellularLocation>
        <location evidence="1">Secreted</location>
    </subcellularLocation>
</comment>
<evidence type="ECO:0000313" key="6">
    <source>
        <dbReference type="EMBL" id="VDH92904.1"/>
    </source>
</evidence>
<dbReference type="Proteomes" id="UP000596742">
    <property type="component" value="Unassembled WGS sequence"/>
</dbReference>
<feature type="domain" description="C1q" evidence="5">
    <location>
        <begin position="93"/>
        <end position="224"/>
    </location>
</feature>
<dbReference type="PANTHER" id="PTHR22923">
    <property type="entry name" value="CEREBELLIN-RELATED"/>
    <property type="match status" value="1"/>
</dbReference>
<evidence type="ECO:0000259" key="5">
    <source>
        <dbReference type="PROSITE" id="PS50871"/>
    </source>
</evidence>
<dbReference type="SMART" id="SM00110">
    <property type="entry name" value="C1Q"/>
    <property type="match status" value="1"/>
</dbReference>
<evidence type="ECO:0000256" key="1">
    <source>
        <dbReference type="ARBA" id="ARBA00004613"/>
    </source>
</evidence>
<evidence type="ECO:0000256" key="3">
    <source>
        <dbReference type="ARBA" id="ARBA00022729"/>
    </source>
</evidence>
<evidence type="ECO:0000313" key="7">
    <source>
        <dbReference type="Proteomes" id="UP000596742"/>
    </source>
</evidence>
<dbReference type="PRINTS" id="PR00007">
    <property type="entry name" value="COMPLEMNTC1Q"/>
</dbReference>
<keyword evidence="4" id="KW-0812">Transmembrane</keyword>
<keyword evidence="4" id="KW-0472">Membrane</keyword>
<keyword evidence="4" id="KW-1133">Transmembrane helix</keyword>
<dbReference type="Pfam" id="PF00386">
    <property type="entry name" value="C1q"/>
    <property type="match status" value="1"/>
</dbReference>
<dbReference type="GO" id="GO:0005576">
    <property type="term" value="C:extracellular region"/>
    <property type="evidence" value="ECO:0007669"/>
    <property type="project" value="UniProtKB-SubCell"/>
</dbReference>
<dbReference type="InterPro" id="IPR001073">
    <property type="entry name" value="C1q_dom"/>
</dbReference>
<reference evidence="6" key="1">
    <citation type="submission" date="2018-11" db="EMBL/GenBank/DDBJ databases">
        <authorList>
            <person name="Alioto T."/>
            <person name="Alioto T."/>
        </authorList>
    </citation>
    <scope>NUCLEOTIDE SEQUENCE</scope>
</reference>
<evidence type="ECO:0000256" key="2">
    <source>
        <dbReference type="ARBA" id="ARBA00022525"/>
    </source>
</evidence>
<dbReference type="SUPFAM" id="SSF49842">
    <property type="entry name" value="TNF-like"/>
    <property type="match status" value="1"/>
</dbReference>
<dbReference type="EMBL" id="UYJE01000390">
    <property type="protein sequence ID" value="VDH92904.1"/>
    <property type="molecule type" value="Genomic_DNA"/>
</dbReference>
<feature type="transmembrane region" description="Helical" evidence="4">
    <location>
        <begin position="31"/>
        <end position="58"/>
    </location>
</feature>
<evidence type="ECO:0000256" key="4">
    <source>
        <dbReference type="SAM" id="Phobius"/>
    </source>
</evidence>
<organism evidence="6 7">
    <name type="scientific">Mytilus galloprovincialis</name>
    <name type="common">Mediterranean mussel</name>
    <dbReference type="NCBI Taxonomy" id="29158"/>
    <lineage>
        <taxon>Eukaryota</taxon>
        <taxon>Metazoa</taxon>
        <taxon>Spiralia</taxon>
        <taxon>Lophotrochozoa</taxon>
        <taxon>Mollusca</taxon>
        <taxon>Bivalvia</taxon>
        <taxon>Autobranchia</taxon>
        <taxon>Pteriomorphia</taxon>
        <taxon>Mytilida</taxon>
        <taxon>Mytiloidea</taxon>
        <taxon>Mytilidae</taxon>
        <taxon>Mytilinae</taxon>
        <taxon>Mytilus</taxon>
    </lineage>
</organism>
<dbReference type="InterPro" id="IPR050822">
    <property type="entry name" value="Cerebellin_Synaptic_Org"/>
</dbReference>
<dbReference type="AlphaFoldDB" id="A0A8B6BM86"/>
<keyword evidence="7" id="KW-1185">Reference proteome</keyword>
<dbReference type="OrthoDB" id="6110411at2759"/>
<keyword evidence="3" id="KW-0732">Signal</keyword>